<feature type="domain" description="PepSY" evidence="1">
    <location>
        <begin position="17"/>
        <end position="76"/>
    </location>
</feature>
<dbReference type="Proteomes" id="UP000037269">
    <property type="component" value="Unassembled WGS sequence"/>
</dbReference>
<dbReference type="EMBL" id="LGUG01000004">
    <property type="protein sequence ID" value="KON95039.1"/>
    <property type="molecule type" value="Genomic_DNA"/>
</dbReference>
<reference evidence="3 5" key="2">
    <citation type="submission" date="2016-10" db="EMBL/GenBank/DDBJ databases">
        <authorList>
            <person name="de Groot N.N."/>
        </authorList>
    </citation>
    <scope>NUCLEOTIDE SEQUENCE [LARGE SCALE GENOMIC DNA]</scope>
    <source>
        <strain evidence="3 5">DSM 2895</strain>
    </source>
</reference>
<protein>
    <submittedName>
        <fullName evidence="2">Peptidase M4</fullName>
    </submittedName>
    <submittedName>
        <fullName evidence="3">Peptidase propeptide and YPEB domain-containing protein</fullName>
    </submittedName>
</protein>
<dbReference type="PATRIC" id="fig|47500.12.peg.3183"/>
<keyword evidence="4" id="KW-1185">Reference proteome</keyword>
<reference evidence="2 4" key="1">
    <citation type="submission" date="2015-07" db="EMBL/GenBank/DDBJ databases">
        <title>Fjat-14205 dsm 2895.</title>
        <authorList>
            <person name="Liu B."/>
            <person name="Wang J."/>
            <person name="Zhu Y."/>
            <person name="Liu G."/>
            <person name="Chen Q."/>
            <person name="Chen Z."/>
            <person name="Lan J."/>
            <person name="Che J."/>
            <person name="Ge C."/>
            <person name="Shi H."/>
            <person name="Pan Z."/>
            <person name="Liu X."/>
        </authorList>
    </citation>
    <scope>NUCLEOTIDE SEQUENCE [LARGE SCALE GENOMIC DNA]</scope>
    <source>
        <strain evidence="2 4">DSM 2895</strain>
    </source>
</reference>
<dbReference type="STRING" id="47500.AF333_05630"/>
<name>A0A0D1Y0G9_ANEMI</name>
<sequence length="82" mass="9587">MYGNVYNYAQLPMFRQRITPQQAQEIALRRVPGQIIHIDMDLENGILVYEVFILTSQNRVFEVDVVAKTGKILKIEEENDFD</sequence>
<dbReference type="Pfam" id="PF03413">
    <property type="entry name" value="PepSY"/>
    <property type="match status" value="1"/>
</dbReference>
<dbReference type="RefSeq" id="WP_043067276.1">
    <property type="nucleotide sequence ID" value="NZ_BJOA01000034.1"/>
</dbReference>
<proteinExistence type="predicted"/>
<evidence type="ECO:0000259" key="1">
    <source>
        <dbReference type="Pfam" id="PF03413"/>
    </source>
</evidence>
<dbReference type="GeneID" id="42304682"/>
<gene>
    <name evidence="2" type="ORF">AF333_05630</name>
    <name evidence="3" type="ORF">SAMN04487909_117112</name>
</gene>
<dbReference type="Proteomes" id="UP000182836">
    <property type="component" value="Unassembled WGS sequence"/>
</dbReference>
<accession>A0A0D1Y0G9</accession>
<dbReference type="InterPro" id="IPR025711">
    <property type="entry name" value="PepSY"/>
</dbReference>
<organism evidence="2 4">
    <name type="scientific">Aneurinibacillus migulanus</name>
    <name type="common">Bacillus migulanus</name>
    <dbReference type="NCBI Taxonomy" id="47500"/>
    <lineage>
        <taxon>Bacteria</taxon>
        <taxon>Bacillati</taxon>
        <taxon>Bacillota</taxon>
        <taxon>Bacilli</taxon>
        <taxon>Bacillales</taxon>
        <taxon>Paenibacillaceae</taxon>
        <taxon>Aneurinibacillus group</taxon>
        <taxon>Aneurinibacillus</taxon>
    </lineage>
</organism>
<evidence type="ECO:0000313" key="5">
    <source>
        <dbReference type="Proteomes" id="UP000182836"/>
    </source>
</evidence>
<evidence type="ECO:0000313" key="2">
    <source>
        <dbReference type="EMBL" id="KON95039.1"/>
    </source>
</evidence>
<dbReference type="OrthoDB" id="1919149at2"/>
<dbReference type="Gene3D" id="3.10.450.40">
    <property type="match status" value="1"/>
</dbReference>
<evidence type="ECO:0000313" key="3">
    <source>
        <dbReference type="EMBL" id="SDJ42792.1"/>
    </source>
</evidence>
<dbReference type="AlphaFoldDB" id="A0A0D1Y0G9"/>
<dbReference type="EMBL" id="FNED01000017">
    <property type="protein sequence ID" value="SDJ42792.1"/>
    <property type="molecule type" value="Genomic_DNA"/>
</dbReference>
<evidence type="ECO:0000313" key="4">
    <source>
        <dbReference type="Proteomes" id="UP000037269"/>
    </source>
</evidence>